<feature type="transmembrane region" description="Helical" evidence="2">
    <location>
        <begin position="154"/>
        <end position="173"/>
    </location>
</feature>
<feature type="transmembrane region" description="Helical" evidence="2">
    <location>
        <begin position="1097"/>
        <end position="1115"/>
    </location>
</feature>
<evidence type="ECO:0000313" key="3">
    <source>
        <dbReference type="EMBL" id="KAH7163537.1"/>
    </source>
</evidence>
<keyword evidence="2" id="KW-0472">Membrane</keyword>
<dbReference type="EMBL" id="JAGMUU010000001">
    <property type="protein sequence ID" value="KAH7163537.1"/>
    <property type="molecule type" value="Genomic_DNA"/>
</dbReference>
<feature type="transmembrane region" description="Helical" evidence="2">
    <location>
        <begin position="86"/>
        <end position="107"/>
    </location>
</feature>
<name>A0A9P9JJ54_9HYPO</name>
<dbReference type="OrthoDB" id="3248909at2759"/>
<feature type="transmembrane region" description="Helical" evidence="2">
    <location>
        <begin position="737"/>
        <end position="760"/>
    </location>
</feature>
<feature type="transmembrane region" description="Helical" evidence="2">
    <location>
        <begin position="630"/>
        <end position="649"/>
    </location>
</feature>
<dbReference type="AlphaFoldDB" id="A0A9P9JJ54"/>
<sequence length="1190" mass="131699">MLFRNQASEEEDREEQGGNGNDIETTEKAKQPVGWKPLLLSTPVLLGVTALSLTLFAAVETLAQLSQARGGLALSPSQDDISKSAMISYLYGPMIIAVVFSMLWNWIDLDVKRIQPWMELSRPTGATAEDSVLLDYPSDFIALAPIRAARRKHWPVFLSGFAVVLIFWVMTPLQSSLLGIASSTQTISATAVNRSRLLPREEQKVNTRFTNMAYAIGWLGQSYPAFATKDYALLPFYVNDDVDDASISNTQRNWTAETKKLWSEFSCSPAIVSKAKGKSQYNFQGIGCNASLRLDATSFNVTVAYMDNLPDIIYNQTSYSCNTSSDTLYSALVYWYKRLDNSSDEAPLFNITAMHCDLFFHEQQVLATVTSGDLQPVHDSIKPLSEPTNLTSKEIDMDSYLRSLPTFQTRTFSSTEDLVNRQFPEMRALESATNISVDLNPIFRYAIAERNESVEVLLDPSQLQGLVQGVHKQLFSLSITDRLTNDSTTTANSTATSTFYLTGIVVSRAFAAVLESLLLLVTLMAVMVLYFARTSASALTSNPSSISQLMDIAHNSPEVADLFRPLDTASEKSIARSLEGTMFQLVSDPVSKCNELVATQKVDASAAQARRDIPPRCYYKPIKPWVLRRGTGCAFAVVLTASIVVLSVLKAQERKLNGLSLPSNNFEVLQLLENYIPTVIATLFESFWIYLTRTMCIFQPFMDLCEGRSQAANSIAATYSTVPPQLAIFGAIKSRHIMLTLLCLAAILADVLAVSLGAVFNEKPVTVEYPQAFQPLYKPQFNDEVLLENAGINNQITLDFLAITLANMSYNSQLSPWTSTEYFFLPHSIAKAEESSPNDEYTLRTRGFGIDANCTSIPASTHIFSEQYLGNTTSNTTIEACEDQTRLAVQRSIDYGLQWPSTNVSASLEGALFPYTDNLSLPCTPPITVAWTRAPDGVKENATFTISYAVCRPIFETAMFDVTVDEEGYVLGYKRVSSIGSTLNYPNSKNHTKSFVQTLNGNAIGYSTRWRNNTSTGTWLGEFMVWENGNRDSLDPSLPVPDPTEQIPALNRVYSRLFAAFLGVQPDFLERTENEEPIKGKRSGKETRIMMDNTACIISLCVLCIDLVIVLAFYLPKTLYVLPRVPTTIGSVLAYIVPSRAVQNGAPPSGWKDQTFSFGRYVASNGRSYVGVEMDPHVLHKNISFKVTGS</sequence>
<feature type="transmembrane region" description="Helical" evidence="2">
    <location>
        <begin position="509"/>
        <end position="532"/>
    </location>
</feature>
<accession>A0A9P9JJ54</accession>
<reference evidence="3" key="1">
    <citation type="journal article" date="2021" name="Nat. Commun.">
        <title>Genetic determinants of endophytism in the Arabidopsis root mycobiome.</title>
        <authorList>
            <person name="Mesny F."/>
            <person name="Miyauchi S."/>
            <person name="Thiergart T."/>
            <person name="Pickel B."/>
            <person name="Atanasova L."/>
            <person name="Karlsson M."/>
            <person name="Huettel B."/>
            <person name="Barry K.W."/>
            <person name="Haridas S."/>
            <person name="Chen C."/>
            <person name="Bauer D."/>
            <person name="Andreopoulos W."/>
            <person name="Pangilinan J."/>
            <person name="LaButti K."/>
            <person name="Riley R."/>
            <person name="Lipzen A."/>
            <person name="Clum A."/>
            <person name="Drula E."/>
            <person name="Henrissat B."/>
            <person name="Kohler A."/>
            <person name="Grigoriev I.V."/>
            <person name="Martin F.M."/>
            <person name="Hacquard S."/>
        </authorList>
    </citation>
    <scope>NUCLEOTIDE SEQUENCE</scope>
    <source>
        <strain evidence="3">MPI-CAGE-AT-0021</strain>
    </source>
</reference>
<dbReference type="Proteomes" id="UP000717696">
    <property type="component" value="Unassembled WGS sequence"/>
</dbReference>
<keyword evidence="2" id="KW-0812">Transmembrane</keyword>
<evidence type="ECO:0000256" key="2">
    <source>
        <dbReference type="SAM" id="Phobius"/>
    </source>
</evidence>
<feature type="transmembrane region" description="Helical" evidence="2">
    <location>
        <begin position="38"/>
        <end position="59"/>
    </location>
</feature>
<dbReference type="PANTHER" id="PTHR37544:SF3">
    <property type="entry name" value="SPRAY"/>
    <property type="match status" value="1"/>
</dbReference>
<dbReference type="InterPro" id="IPR021840">
    <property type="entry name" value="DUF3433"/>
</dbReference>
<dbReference type="PANTHER" id="PTHR37544">
    <property type="entry name" value="SPRAY-RELATED"/>
    <property type="match status" value="1"/>
</dbReference>
<keyword evidence="2" id="KW-1133">Transmembrane helix</keyword>
<evidence type="ECO:0000313" key="4">
    <source>
        <dbReference type="Proteomes" id="UP000717696"/>
    </source>
</evidence>
<organism evidence="3 4">
    <name type="scientific">Dactylonectria estremocensis</name>
    <dbReference type="NCBI Taxonomy" id="1079267"/>
    <lineage>
        <taxon>Eukaryota</taxon>
        <taxon>Fungi</taxon>
        <taxon>Dikarya</taxon>
        <taxon>Ascomycota</taxon>
        <taxon>Pezizomycotina</taxon>
        <taxon>Sordariomycetes</taxon>
        <taxon>Hypocreomycetidae</taxon>
        <taxon>Hypocreales</taxon>
        <taxon>Nectriaceae</taxon>
        <taxon>Dactylonectria</taxon>
    </lineage>
</organism>
<protein>
    <submittedName>
        <fullName evidence="3">Uncharacterized protein</fullName>
    </submittedName>
</protein>
<proteinExistence type="predicted"/>
<comment type="caution">
    <text evidence="3">The sequence shown here is derived from an EMBL/GenBank/DDBJ whole genome shotgun (WGS) entry which is preliminary data.</text>
</comment>
<keyword evidence="4" id="KW-1185">Reference proteome</keyword>
<feature type="region of interest" description="Disordered" evidence="1">
    <location>
        <begin position="1"/>
        <end position="29"/>
    </location>
</feature>
<feature type="transmembrane region" description="Helical" evidence="2">
    <location>
        <begin position="669"/>
        <end position="691"/>
    </location>
</feature>
<evidence type="ECO:0000256" key="1">
    <source>
        <dbReference type="SAM" id="MobiDB-lite"/>
    </source>
</evidence>
<gene>
    <name evidence="3" type="ORF">B0J13DRAFT_538772</name>
</gene>
<dbReference type="Pfam" id="PF11915">
    <property type="entry name" value="DUF3433"/>
    <property type="match status" value="2"/>
</dbReference>